<evidence type="ECO:0000313" key="7">
    <source>
        <dbReference type="EnsemblMetazoa" id="SCAU003016-PB"/>
    </source>
</evidence>
<gene>
    <name evidence="7" type="primary">106083809</name>
</gene>
<dbReference type="EnsemblMetazoa" id="SCAU003016-RB">
    <property type="protein sequence ID" value="SCAU003016-PB"/>
    <property type="gene ID" value="SCAU003016"/>
</dbReference>
<reference evidence="7" key="1">
    <citation type="submission" date="2020-05" db="UniProtKB">
        <authorList>
            <consortium name="EnsemblMetazoa"/>
        </authorList>
    </citation>
    <scope>IDENTIFICATION</scope>
    <source>
        <strain evidence="7">USDA</strain>
    </source>
</reference>
<dbReference type="Pfam" id="PF03022">
    <property type="entry name" value="MRJP"/>
    <property type="match status" value="1"/>
</dbReference>
<feature type="chain" id="PRO_5009325664" description="Bee-milk protein" evidence="6">
    <location>
        <begin position="27"/>
        <end position="497"/>
    </location>
</feature>
<evidence type="ECO:0000256" key="4">
    <source>
        <dbReference type="ARBA" id="ARBA00022729"/>
    </source>
</evidence>
<dbReference type="Gene3D" id="2.120.10.30">
    <property type="entry name" value="TolB, C-terminal domain"/>
    <property type="match status" value="1"/>
</dbReference>
<evidence type="ECO:0000256" key="3">
    <source>
        <dbReference type="ARBA" id="ARBA00022525"/>
    </source>
</evidence>
<dbReference type="GO" id="GO:0005576">
    <property type="term" value="C:extracellular region"/>
    <property type="evidence" value="ECO:0007669"/>
    <property type="project" value="UniProtKB-SubCell"/>
</dbReference>
<dbReference type="Proteomes" id="UP000095300">
    <property type="component" value="Unassembled WGS sequence"/>
</dbReference>
<evidence type="ECO:0008006" key="9">
    <source>
        <dbReference type="Google" id="ProtNLM"/>
    </source>
</evidence>
<keyword evidence="3" id="KW-0964">Secreted</keyword>
<evidence type="ECO:0000256" key="1">
    <source>
        <dbReference type="ARBA" id="ARBA00004613"/>
    </source>
</evidence>
<dbReference type="STRING" id="35570.A0A1I8NXT1"/>
<comment type="subcellular location">
    <subcellularLocation>
        <location evidence="1">Secreted</location>
    </subcellularLocation>
</comment>
<name>A0A1I8NXT1_STOCA</name>
<keyword evidence="8" id="KW-1185">Reference proteome</keyword>
<evidence type="ECO:0000256" key="2">
    <source>
        <dbReference type="ARBA" id="ARBA00009127"/>
    </source>
</evidence>
<dbReference type="OrthoDB" id="8184345at2759"/>
<dbReference type="PANTHER" id="PTHR10009:SF7">
    <property type="entry name" value="GH10609P-RELATED"/>
    <property type="match status" value="1"/>
</dbReference>
<organism evidence="7 8">
    <name type="scientific">Stomoxys calcitrans</name>
    <name type="common">Stable fly</name>
    <name type="synonym">Conops calcitrans</name>
    <dbReference type="NCBI Taxonomy" id="35570"/>
    <lineage>
        <taxon>Eukaryota</taxon>
        <taxon>Metazoa</taxon>
        <taxon>Ecdysozoa</taxon>
        <taxon>Arthropoda</taxon>
        <taxon>Hexapoda</taxon>
        <taxon>Insecta</taxon>
        <taxon>Pterygota</taxon>
        <taxon>Neoptera</taxon>
        <taxon>Endopterygota</taxon>
        <taxon>Diptera</taxon>
        <taxon>Brachycera</taxon>
        <taxon>Muscomorpha</taxon>
        <taxon>Muscoidea</taxon>
        <taxon>Muscidae</taxon>
        <taxon>Stomoxys</taxon>
    </lineage>
</organism>
<comment type="similarity">
    <text evidence="2">Belongs to the major royal jelly protein family.</text>
</comment>
<feature type="signal peptide" evidence="6">
    <location>
        <begin position="1"/>
        <end position="26"/>
    </location>
</feature>
<proteinExistence type="inferred from homology"/>
<dbReference type="KEGG" id="scac:106083809"/>
<evidence type="ECO:0000256" key="5">
    <source>
        <dbReference type="ARBA" id="ARBA00023180"/>
    </source>
</evidence>
<keyword evidence="5" id="KW-0325">Glycoprotein</keyword>
<sequence length="497" mass="55993">MHSIFKIKSIFMAYLFALFISHVSDSATPKPHLTIYELIYSTEENLSPGYYYDTPSISTYTSEDNPVSWEEYSVREKTMSHLPNAAKKPIPPLVRLPTNHHRQLTTVLEAKALDFSFPSEHERHSALSDGRYNPMNVLPVDVDVYSPSNGKTQIYVTIPRFDKGPPYSLARVRNPGPRHSGIQLEAYPDYSWHRSYGADCDGLTSVYRVKIDACNRMWILDSGEIGRNHTCPPQIVVFDISTHRMVHRYRLPGTVFVRNYSRLITIAVDITDPPPNGKCLKAFAYIADATSFALIVYDMIHENSWRVENRFTYPSPLFSTLTVAGESFQLLDGVFGISITPEGLGLQRMLYFHSVSNDIQASVPLHVINNATNFLIPDISACLGNFTEVGKRGIQCTVSEMSPQGYLLCGFFDPIALVGWDIRTSYTAEHRFVLAENAETLQFIGGLKIAPNAQGKLEVWILSNRAQKFFSGTNNFHEVNYRILKCGLDELLLGLPC</sequence>
<dbReference type="InterPro" id="IPR017996">
    <property type="entry name" value="MRJP/yellow-related"/>
</dbReference>
<evidence type="ECO:0000256" key="6">
    <source>
        <dbReference type="SAM" id="SignalP"/>
    </source>
</evidence>
<accession>A0A1I8NXT1</accession>
<protein>
    <recommendedName>
        <fullName evidence="9">Bee-milk protein</fullName>
    </recommendedName>
</protein>
<dbReference type="InterPro" id="IPR011042">
    <property type="entry name" value="6-blade_b-propeller_TolB-like"/>
</dbReference>
<dbReference type="VEuPathDB" id="VectorBase:SCAU003016"/>
<dbReference type="AlphaFoldDB" id="A0A1I8NXT1"/>
<dbReference type="FunFam" id="2.120.10.30:FF:000045">
    <property type="entry name" value="Blast:Protein yellow"/>
    <property type="match status" value="1"/>
</dbReference>
<keyword evidence="4 6" id="KW-0732">Signal</keyword>
<dbReference type="PANTHER" id="PTHR10009">
    <property type="entry name" value="PROTEIN YELLOW-RELATED"/>
    <property type="match status" value="1"/>
</dbReference>
<evidence type="ECO:0000313" key="8">
    <source>
        <dbReference type="Proteomes" id="UP000095300"/>
    </source>
</evidence>